<evidence type="ECO:0000313" key="2">
    <source>
        <dbReference type="Proteomes" id="UP000307841"/>
    </source>
</evidence>
<accession>A0A4U2YDH1</accession>
<evidence type="ECO:0000313" key="1">
    <source>
        <dbReference type="EMBL" id="TKI57481.1"/>
    </source>
</evidence>
<organism evidence="1 2">
    <name type="scientific">Brevibacillus antibioticus</name>
    <dbReference type="NCBI Taxonomy" id="2570228"/>
    <lineage>
        <taxon>Bacteria</taxon>
        <taxon>Bacillati</taxon>
        <taxon>Bacillota</taxon>
        <taxon>Bacilli</taxon>
        <taxon>Bacillales</taxon>
        <taxon>Paenibacillaceae</taxon>
        <taxon>Brevibacillus</taxon>
    </lineage>
</organism>
<reference evidence="1 2" key="1">
    <citation type="submission" date="2019-04" db="EMBL/GenBank/DDBJ databases">
        <title>Whole genome sequencing of Brevibacillus sp. TGS2-1.</title>
        <authorList>
            <person name="Choi A."/>
        </authorList>
    </citation>
    <scope>NUCLEOTIDE SEQUENCE [LARGE SCALE GENOMIC DNA]</scope>
    <source>
        <strain evidence="1 2">TGS2-1</strain>
    </source>
</reference>
<sequence length="154" mass="17627">MSVQDSILRLTTIINRGYASEEATKIFTEEKHDALVQQLAEYISRHDHLIGKVNVTVSQALNDRGVDLHVEMNDCKVGFQIKSHFDVTEKHFAANVKRQCTESLAHGLKKWYQRINYLINEFSTFKSGYIGVFGPQHAAASCTIYEHYHANDRK</sequence>
<dbReference type="RefSeq" id="WP_137030919.1">
    <property type="nucleotide sequence ID" value="NZ_SZNK01000001.1"/>
</dbReference>
<proteinExistence type="predicted"/>
<name>A0A4U2YDH1_9BACL</name>
<protein>
    <submittedName>
        <fullName evidence="1">Uncharacterized protein</fullName>
    </submittedName>
</protein>
<keyword evidence="2" id="KW-1185">Reference proteome</keyword>
<gene>
    <name evidence="1" type="ORF">E8L90_19585</name>
</gene>
<dbReference type="Proteomes" id="UP000307841">
    <property type="component" value="Unassembled WGS sequence"/>
</dbReference>
<dbReference type="EMBL" id="SZNK01000001">
    <property type="protein sequence ID" value="TKI57481.1"/>
    <property type="molecule type" value="Genomic_DNA"/>
</dbReference>
<dbReference type="AlphaFoldDB" id="A0A4U2YDH1"/>
<comment type="caution">
    <text evidence="1">The sequence shown here is derived from an EMBL/GenBank/DDBJ whole genome shotgun (WGS) entry which is preliminary data.</text>
</comment>